<dbReference type="Proteomes" id="UP000837857">
    <property type="component" value="Chromosome 11"/>
</dbReference>
<evidence type="ECO:0000256" key="2">
    <source>
        <dbReference type="ARBA" id="ARBA00012573"/>
    </source>
</evidence>
<evidence type="ECO:0000256" key="5">
    <source>
        <dbReference type="ARBA" id="ARBA00034031"/>
    </source>
</evidence>
<evidence type="ECO:0000256" key="3">
    <source>
        <dbReference type="ARBA" id="ARBA00022694"/>
    </source>
</evidence>
<accession>A0ABN8HUU0</accession>
<feature type="domain" description="tRNA intron endonuclease catalytic" evidence="6">
    <location>
        <begin position="188"/>
        <end position="221"/>
    </location>
</feature>
<evidence type="ECO:0000256" key="1">
    <source>
        <dbReference type="ARBA" id="ARBA00008078"/>
    </source>
</evidence>
<evidence type="ECO:0000313" key="9">
    <source>
        <dbReference type="Proteomes" id="UP000837857"/>
    </source>
</evidence>
<dbReference type="InterPro" id="IPR011856">
    <property type="entry name" value="tRNA_endonuc-like_dom_sf"/>
</dbReference>
<dbReference type="InterPro" id="IPR036167">
    <property type="entry name" value="tRNA_intron_Endo_cat-like_sf"/>
</dbReference>
<organism evidence="8 9">
    <name type="scientific">Iphiclides podalirius</name>
    <name type="common">scarce swallowtail</name>
    <dbReference type="NCBI Taxonomy" id="110791"/>
    <lineage>
        <taxon>Eukaryota</taxon>
        <taxon>Metazoa</taxon>
        <taxon>Ecdysozoa</taxon>
        <taxon>Arthropoda</taxon>
        <taxon>Hexapoda</taxon>
        <taxon>Insecta</taxon>
        <taxon>Pterygota</taxon>
        <taxon>Neoptera</taxon>
        <taxon>Endopterygota</taxon>
        <taxon>Lepidoptera</taxon>
        <taxon>Glossata</taxon>
        <taxon>Ditrysia</taxon>
        <taxon>Papilionoidea</taxon>
        <taxon>Papilionidae</taxon>
        <taxon>Papilioninae</taxon>
        <taxon>Iphiclides</taxon>
    </lineage>
</organism>
<keyword evidence="3" id="KW-0819">tRNA processing</keyword>
<gene>
    <name evidence="8" type="ORF">IPOD504_LOCUS1841</name>
</gene>
<feature type="non-terminal residue" evidence="8">
    <location>
        <position position="1"/>
    </location>
</feature>
<dbReference type="PIRSF" id="PIRSF017250">
    <property type="entry name" value="tRNA_splic_SEN34"/>
    <property type="match status" value="1"/>
</dbReference>
<evidence type="ECO:0000256" key="4">
    <source>
        <dbReference type="ARBA" id="ARBA00023239"/>
    </source>
</evidence>
<dbReference type="PANTHER" id="PTHR13070:SF0">
    <property type="entry name" value="TRNA-SPLICING ENDONUCLEASE SUBUNIT SEN34"/>
    <property type="match status" value="1"/>
</dbReference>
<dbReference type="InterPro" id="IPR016690">
    <property type="entry name" value="TSEN34"/>
</dbReference>
<proteinExistence type="inferred from homology"/>
<dbReference type="SUPFAM" id="SSF53032">
    <property type="entry name" value="tRNA-intron endonuclease catalytic domain-like"/>
    <property type="match status" value="1"/>
</dbReference>
<dbReference type="Pfam" id="PF26577">
    <property type="entry name" value="TSEN34_N"/>
    <property type="match status" value="1"/>
</dbReference>
<dbReference type="InterPro" id="IPR059049">
    <property type="entry name" value="TSEN34_N"/>
</dbReference>
<dbReference type="EMBL" id="OW152823">
    <property type="protein sequence ID" value="CAH2039632.1"/>
    <property type="molecule type" value="Genomic_DNA"/>
</dbReference>
<keyword evidence="4" id="KW-0456">Lyase</keyword>
<dbReference type="Gene3D" id="3.40.1350.10">
    <property type="match status" value="1"/>
</dbReference>
<sequence>MITLYVDNGVAYVWNVDDWHSLRTKNRICGSLIGSIPSFPRQNDFQGLPMALMSEEAALLVELGICNLCVTENINEEPSDGEKQFIKSLEQKILQQQAEAFKKKKIEQISQKIDIILAGKKQKLLLKGVTDVNLDKQTLLQEEINKIPNLVPSQSLVHLPTGHYRETVTRMVTIDILQPSVVDQKGSTRYQIFKDLWYKGHYITCGSKFGCDYLLYPGDPPGCTRATDHKPQDSVN</sequence>
<feature type="domain" description="TSEN34 N-terminal" evidence="7">
    <location>
        <begin position="2"/>
        <end position="69"/>
    </location>
</feature>
<dbReference type="EC" id="4.6.1.16" evidence="2"/>
<dbReference type="CDD" id="cd22363">
    <property type="entry name" value="tRNA-intron_lyase_C"/>
    <property type="match status" value="1"/>
</dbReference>
<comment type="similarity">
    <text evidence="1">Belongs to the tRNA-intron endonuclease family.</text>
</comment>
<reference evidence="8" key="1">
    <citation type="submission" date="2022-03" db="EMBL/GenBank/DDBJ databases">
        <authorList>
            <person name="Martin H S."/>
        </authorList>
    </citation>
    <scope>NUCLEOTIDE SEQUENCE</scope>
</reference>
<name>A0ABN8HUU0_9NEOP</name>
<comment type="catalytic activity">
    <reaction evidence="5">
        <text>pretRNA = a 3'-half-tRNA molecule with a 5'-OH end + a 5'-half-tRNA molecule with a 2',3'-cyclic phosphate end + an intron with a 2',3'-cyclic phosphate and a 5'-hydroxyl terminus.</text>
        <dbReference type="EC" id="4.6.1.16"/>
    </reaction>
</comment>
<evidence type="ECO:0000313" key="8">
    <source>
        <dbReference type="EMBL" id="CAH2039632.1"/>
    </source>
</evidence>
<protein>
    <recommendedName>
        <fullName evidence="2">tRNA-intron lyase</fullName>
        <ecNumber evidence="2">4.6.1.16</ecNumber>
    </recommendedName>
</protein>
<dbReference type="PANTHER" id="PTHR13070">
    <property type="entry name" value="TRNA-SPLICING ENDONUCLEASE SUBUNIT SEN34-RELATED"/>
    <property type="match status" value="1"/>
</dbReference>
<dbReference type="Pfam" id="PF01974">
    <property type="entry name" value="tRNA_int_endo"/>
    <property type="match status" value="1"/>
</dbReference>
<evidence type="ECO:0000259" key="7">
    <source>
        <dbReference type="Pfam" id="PF26577"/>
    </source>
</evidence>
<keyword evidence="9" id="KW-1185">Reference proteome</keyword>
<evidence type="ECO:0000259" key="6">
    <source>
        <dbReference type="Pfam" id="PF01974"/>
    </source>
</evidence>
<dbReference type="InterPro" id="IPR006677">
    <property type="entry name" value="tRNA_intron_Endonuc_cat-like"/>
</dbReference>